<dbReference type="RefSeq" id="WP_112333450.1">
    <property type="nucleotide sequence ID" value="NZ_QLYR01000010.1"/>
</dbReference>
<dbReference type="PANTHER" id="PTHR47099:SF1">
    <property type="entry name" value="METHYLCOBAMIDE:COM METHYLTRANSFERASE MTBA"/>
    <property type="match status" value="1"/>
</dbReference>
<protein>
    <recommendedName>
        <fullName evidence="1">Uroporphyrinogen decarboxylase (URO-D) domain-containing protein</fullName>
    </recommendedName>
</protein>
<dbReference type="InterPro" id="IPR000257">
    <property type="entry name" value="Uroporphyrinogen_deCOase"/>
</dbReference>
<dbReference type="InterPro" id="IPR038071">
    <property type="entry name" value="UROD/MetE-like_sf"/>
</dbReference>
<dbReference type="Pfam" id="PF01208">
    <property type="entry name" value="URO-D"/>
    <property type="match status" value="1"/>
</dbReference>
<gene>
    <name evidence="2" type="ORF">DPQ25_12170</name>
</gene>
<dbReference type="GO" id="GO:0004853">
    <property type="term" value="F:uroporphyrinogen decarboxylase activity"/>
    <property type="evidence" value="ECO:0007669"/>
    <property type="project" value="InterPro"/>
</dbReference>
<dbReference type="PANTHER" id="PTHR47099">
    <property type="entry name" value="METHYLCOBAMIDE:COM METHYLTRANSFERASE MTBA"/>
    <property type="match status" value="1"/>
</dbReference>
<dbReference type="AlphaFoldDB" id="A0A328UCU7"/>
<sequence>MTSKELVIKTIKGENPGRTPVYGWVEANLSDVISKKYGSVRNFEDHYQFDMSHIFGGPGCLNPEVAKLRDAGEEITPEVLLSYPLPDPNDMSQYQNIVEQLDFHHQRDRFCYLQSNGIFECLNDPFGIENHLMYMLLYPDEIAEVYHRQAEWNKQFALNAIELGVDMIHVSDDWGAQKSLMFSPQLWRDLIYPNHKITADAVKKAGAFLSLHSDGCIVDAVDGICELGYDVVHPWQESAGMSYDLYLNKYADKFAILGGICIQTTLGFGDYDRLEKEIRRVFSLLKGKRWICCTTHFVQDHCSLEELEFAYDLITKLARD</sequence>
<dbReference type="GO" id="GO:0006779">
    <property type="term" value="P:porphyrin-containing compound biosynthetic process"/>
    <property type="evidence" value="ECO:0007669"/>
    <property type="project" value="InterPro"/>
</dbReference>
<dbReference type="EMBL" id="QLYR01000010">
    <property type="protein sequence ID" value="RAQ22709.1"/>
    <property type="molecule type" value="Genomic_DNA"/>
</dbReference>
<name>A0A328UCU7_9FIRM</name>
<dbReference type="InterPro" id="IPR052024">
    <property type="entry name" value="Methanogen_methyltrans"/>
</dbReference>
<evidence type="ECO:0000259" key="1">
    <source>
        <dbReference type="Pfam" id="PF01208"/>
    </source>
</evidence>
<dbReference type="Proteomes" id="UP000249377">
    <property type="component" value="Unassembled WGS sequence"/>
</dbReference>
<proteinExistence type="predicted"/>
<accession>A0A328UCU7</accession>
<dbReference type="SUPFAM" id="SSF51726">
    <property type="entry name" value="UROD/MetE-like"/>
    <property type="match status" value="1"/>
</dbReference>
<keyword evidence="3" id="KW-1185">Reference proteome</keyword>
<dbReference type="Gene3D" id="3.20.20.210">
    <property type="match status" value="1"/>
</dbReference>
<feature type="domain" description="Uroporphyrinogen decarboxylase (URO-D)" evidence="1">
    <location>
        <begin position="127"/>
        <end position="314"/>
    </location>
</feature>
<comment type="caution">
    <text evidence="2">The sequence shown here is derived from an EMBL/GenBank/DDBJ whole genome shotgun (WGS) entry which is preliminary data.</text>
</comment>
<reference evidence="2 3" key="1">
    <citation type="submission" date="2018-06" db="EMBL/GenBank/DDBJ databases">
        <title>Noncontiguous genome sequence of Ruminococcaceae bacterium ASD2818.</title>
        <authorList>
            <person name="Chaplin A.V."/>
            <person name="Sokolova S.R."/>
            <person name="Kochetkova T.O."/>
            <person name="Goltsov A.Y."/>
            <person name="Trofimov D.Y."/>
            <person name="Efimov B.A."/>
        </authorList>
    </citation>
    <scope>NUCLEOTIDE SEQUENCE [LARGE SCALE GENOMIC DNA]</scope>
    <source>
        <strain evidence="2 3">ASD2818</strain>
    </source>
</reference>
<evidence type="ECO:0000313" key="2">
    <source>
        <dbReference type="EMBL" id="RAQ22709.1"/>
    </source>
</evidence>
<evidence type="ECO:0000313" key="3">
    <source>
        <dbReference type="Proteomes" id="UP000249377"/>
    </source>
</evidence>
<organism evidence="2 3">
    <name type="scientific">Hydrogeniiclostridium mannosilyticum</name>
    <dbReference type="NCBI Taxonomy" id="2764322"/>
    <lineage>
        <taxon>Bacteria</taxon>
        <taxon>Bacillati</taxon>
        <taxon>Bacillota</taxon>
        <taxon>Clostridia</taxon>
        <taxon>Eubacteriales</taxon>
        <taxon>Acutalibacteraceae</taxon>
        <taxon>Hydrogeniiclostridium</taxon>
    </lineage>
</organism>